<keyword evidence="3" id="KW-1185">Reference proteome</keyword>
<dbReference type="Pfam" id="PF13177">
    <property type="entry name" value="DNA_pol3_delta2"/>
    <property type="match status" value="1"/>
</dbReference>
<dbReference type="PANTHER" id="PTHR11669">
    <property type="entry name" value="REPLICATION FACTOR C / DNA POLYMERASE III GAMMA-TAU SUBUNIT"/>
    <property type="match status" value="1"/>
</dbReference>
<dbReference type="SMART" id="SM00382">
    <property type="entry name" value="AAA"/>
    <property type="match status" value="1"/>
</dbReference>
<dbReference type="EMBL" id="LR778301">
    <property type="protein sequence ID" value="CAB1368898.1"/>
    <property type="molecule type" value="Genomic_DNA"/>
</dbReference>
<dbReference type="InterPro" id="IPR004622">
    <property type="entry name" value="DNA_pol_HolB"/>
</dbReference>
<dbReference type="GO" id="GO:0003887">
    <property type="term" value="F:DNA-directed DNA polymerase activity"/>
    <property type="evidence" value="ECO:0007669"/>
    <property type="project" value="UniProtKB-KW"/>
</dbReference>
<gene>
    <name evidence="2" type="primary">holB</name>
    <name evidence="2" type="ORF">DENOEST_1733</name>
</gene>
<keyword evidence="2" id="KW-0239">DNA-directed DNA polymerase</keyword>
<dbReference type="PANTHER" id="PTHR11669:SF8">
    <property type="entry name" value="DNA POLYMERASE III SUBUNIT DELTA"/>
    <property type="match status" value="1"/>
</dbReference>
<keyword evidence="2" id="KW-0808">Transferase</keyword>
<dbReference type="Gene3D" id="3.40.50.300">
    <property type="entry name" value="P-loop containing nucleotide triphosphate hydrolases"/>
    <property type="match status" value="1"/>
</dbReference>
<dbReference type="EC" id="2.7.7.7" evidence="2"/>
<dbReference type="GO" id="GO:0008408">
    <property type="term" value="F:3'-5' exonuclease activity"/>
    <property type="evidence" value="ECO:0007669"/>
    <property type="project" value="InterPro"/>
</dbReference>
<reference evidence="2 3" key="1">
    <citation type="submission" date="2020-03" db="EMBL/GenBank/DDBJ databases">
        <authorList>
            <consortium name="Genoscope - CEA"/>
            <person name="William W."/>
        </authorList>
    </citation>
    <scope>NUCLEOTIDE SEQUENCE [LARGE SCALE GENOMIC DNA]</scope>
    <source>
        <strain evidence="3">DSM 16959</strain>
    </source>
</reference>
<dbReference type="GO" id="GO:0006261">
    <property type="term" value="P:DNA-templated DNA replication"/>
    <property type="evidence" value="ECO:0007669"/>
    <property type="project" value="TreeGrafter"/>
</dbReference>
<feature type="domain" description="AAA+ ATPase" evidence="1">
    <location>
        <begin position="8"/>
        <end position="171"/>
    </location>
</feature>
<dbReference type="KEGG" id="doe:DENOEST_1733"/>
<evidence type="ECO:0000313" key="2">
    <source>
        <dbReference type="EMBL" id="CAB1368898.1"/>
    </source>
</evidence>
<protein>
    <submittedName>
        <fullName evidence="2">DNA-directed DNA polymerase III, delta subunit</fullName>
        <ecNumber evidence="2">2.7.7.7</ecNumber>
    </submittedName>
</protein>
<dbReference type="SUPFAM" id="SSF52540">
    <property type="entry name" value="P-loop containing nucleoside triphosphate hydrolases"/>
    <property type="match status" value="1"/>
</dbReference>
<dbReference type="InterPro" id="IPR027417">
    <property type="entry name" value="P-loop_NTPase"/>
</dbReference>
<name>A0A6S6XSD9_9PROT</name>
<dbReference type="Proteomes" id="UP000515733">
    <property type="component" value="Chromosome"/>
</dbReference>
<dbReference type="AlphaFoldDB" id="A0A6S6XSD9"/>
<dbReference type="GO" id="GO:0009360">
    <property type="term" value="C:DNA polymerase III complex"/>
    <property type="evidence" value="ECO:0007669"/>
    <property type="project" value="TreeGrafter"/>
</dbReference>
<organism evidence="2 3">
    <name type="scientific">Denitratisoma oestradiolicum</name>
    <dbReference type="NCBI Taxonomy" id="311182"/>
    <lineage>
        <taxon>Bacteria</taxon>
        <taxon>Pseudomonadati</taxon>
        <taxon>Pseudomonadota</taxon>
        <taxon>Betaproteobacteria</taxon>
        <taxon>Nitrosomonadales</taxon>
        <taxon>Sterolibacteriaceae</taxon>
        <taxon>Denitratisoma</taxon>
    </lineage>
</organism>
<dbReference type="InterPro" id="IPR003593">
    <property type="entry name" value="AAA+_ATPase"/>
</dbReference>
<dbReference type="InterPro" id="IPR050238">
    <property type="entry name" value="DNA_Rep/Repair_Clamp_Loader"/>
</dbReference>
<sequence>MLGNPASLPHALLLAGPGGVGKSRFAAAMAARLLCEQPRGSWACGECDACRWQAGGNHPDFRKVTLEVDDAEGDEASTKASSKKSGVATQIKIHQIRALEDFVFVGSHRHGNRVVIVDPADAMNGAAANSLLKILEEPPPSVYFIMVSSKWRSLLPTLRSRCRKVLFGVPETGAAVAWLKQAGIKDPEMELGLAGGAPLRALARSERGTKDSTAEIIAPLSRQPLDPLTLAAHWESQLKVNPELNLENLVDTVQKWLHDLIRVRAALAPRYLARENENLSRLAATADPARLNRCHDSLLKVRATARHPLNTLLFLEDLAARCAVALTPARH</sequence>
<evidence type="ECO:0000259" key="1">
    <source>
        <dbReference type="SMART" id="SM00382"/>
    </source>
</evidence>
<keyword evidence="2" id="KW-0548">Nucleotidyltransferase</keyword>
<dbReference type="NCBIfam" id="TIGR00678">
    <property type="entry name" value="holB"/>
    <property type="match status" value="1"/>
</dbReference>
<accession>A0A6S6XSD9</accession>
<evidence type="ECO:0000313" key="3">
    <source>
        <dbReference type="Proteomes" id="UP000515733"/>
    </source>
</evidence>
<proteinExistence type="predicted"/>